<gene>
    <name evidence="2" type="ORF">BJX66DRAFT_344396</name>
</gene>
<keyword evidence="3" id="KW-1185">Reference proteome</keyword>
<evidence type="ECO:0000313" key="2">
    <source>
        <dbReference type="EMBL" id="KAL2784042.1"/>
    </source>
</evidence>
<accession>A0ABR4FLE6</accession>
<dbReference type="EMBL" id="JBFTWV010000197">
    <property type="protein sequence ID" value="KAL2784042.1"/>
    <property type="molecule type" value="Genomic_DNA"/>
</dbReference>
<dbReference type="Proteomes" id="UP001610563">
    <property type="component" value="Unassembled WGS sequence"/>
</dbReference>
<name>A0ABR4FLE6_9EURO</name>
<reference evidence="2 3" key="1">
    <citation type="submission" date="2024-07" db="EMBL/GenBank/DDBJ databases">
        <title>Section-level genome sequencing and comparative genomics of Aspergillus sections Usti and Cavernicolus.</title>
        <authorList>
            <consortium name="Lawrence Berkeley National Laboratory"/>
            <person name="Nybo J.L."/>
            <person name="Vesth T.C."/>
            <person name="Theobald S."/>
            <person name="Frisvad J.C."/>
            <person name="Larsen T.O."/>
            <person name="Kjaerboelling I."/>
            <person name="Rothschild-Mancinelli K."/>
            <person name="Lyhne E.K."/>
            <person name="Kogle M.E."/>
            <person name="Barry K."/>
            <person name="Clum A."/>
            <person name="Na H."/>
            <person name="Ledsgaard L."/>
            <person name="Lin J."/>
            <person name="Lipzen A."/>
            <person name="Kuo A."/>
            <person name="Riley R."/>
            <person name="Mondo S."/>
            <person name="Labutti K."/>
            <person name="Haridas S."/>
            <person name="Pangalinan J."/>
            <person name="Salamov A.A."/>
            <person name="Simmons B.A."/>
            <person name="Magnuson J.K."/>
            <person name="Chen J."/>
            <person name="Drula E."/>
            <person name="Henrissat B."/>
            <person name="Wiebenga A."/>
            <person name="Lubbers R.J."/>
            <person name="Gomes A.C."/>
            <person name="Makela M.R."/>
            <person name="Stajich J."/>
            <person name="Grigoriev I.V."/>
            <person name="Mortensen U.H."/>
            <person name="De Vries R.P."/>
            <person name="Baker S.E."/>
            <person name="Andersen M.R."/>
        </authorList>
    </citation>
    <scope>NUCLEOTIDE SEQUENCE [LARGE SCALE GENOMIC DNA]</scope>
    <source>
        <strain evidence="2 3">CBS 209.92</strain>
    </source>
</reference>
<dbReference type="PANTHER" id="PTHR35910">
    <property type="entry name" value="2EXR DOMAIN-CONTAINING PROTEIN"/>
    <property type="match status" value="1"/>
</dbReference>
<protein>
    <recommendedName>
        <fullName evidence="1">2EXR domain-containing protein</fullName>
    </recommendedName>
</protein>
<evidence type="ECO:0000259" key="1">
    <source>
        <dbReference type="Pfam" id="PF20150"/>
    </source>
</evidence>
<sequence>MKRFPQFSRFPSELRRQIWQESCPLPGIHVFDVCIPSTSEESRLSRAFQTCGMSSEGTEVPSRILKYSATVFLDQFMPTGEDKCNNTGESSRLDFDPSAYRITSTVRQTCFEALESLRTRSFQIEIQSTITPQSTSPYRSASPKASNSVYLAAQNKWITYDNANDVLFLRFGGPVRIPAALLDEAEEESGEEQEYPRTFTSGISDVLLCPWSEEFTETLRDARRVALDLAELRTTADTSETEEGQWEEATAQDIAYLACCLQNELEVLYIIVDDPGSGERGSTLDIASLQMMGKAGNLLSSPGFEKRSTDIFYGKGVTYHEVFALERVGLGEGTGEFRVLRMLGDAVREQQGEEGVFRGVRALVCQRDCSECNL</sequence>
<comment type="caution">
    <text evidence="2">The sequence shown here is derived from an EMBL/GenBank/DDBJ whole genome shotgun (WGS) entry which is preliminary data.</text>
</comment>
<dbReference type="PANTHER" id="PTHR35910:SF1">
    <property type="entry name" value="2EXR DOMAIN-CONTAINING PROTEIN"/>
    <property type="match status" value="1"/>
</dbReference>
<feature type="domain" description="2EXR" evidence="1">
    <location>
        <begin position="4"/>
        <end position="115"/>
    </location>
</feature>
<dbReference type="InterPro" id="IPR045518">
    <property type="entry name" value="2EXR"/>
</dbReference>
<dbReference type="Pfam" id="PF20150">
    <property type="entry name" value="2EXR"/>
    <property type="match status" value="1"/>
</dbReference>
<organism evidence="2 3">
    <name type="scientific">Aspergillus keveii</name>
    <dbReference type="NCBI Taxonomy" id="714993"/>
    <lineage>
        <taxon>Eukaryota</taxon>
        <taxon>Fungi</taxon>
        <taxon>Dikarya</taxon>
        <taxon>Ascomycota</taxon>
        <taxon>Pezizomycotina</taxon>
        <taxon>Eurotiomycetes</taxon>
        <taxon>Eurotiomycetidae</taxon>
        <taxon>Eurotiales</taxon>
        <taxon>Aspergillaceae</taxon>
        <taxon>Aspergillus</taxon>
        <taxon>Aspergillus subgen. Nidulantes</taxon>
    </lineage>
</organism>
<proteinExistence type="predicted"/>
<evidence type="ECO:0000313" key="3">
    <source>
        <dbReference type="Proteomes" id="UP001610563"/>
    </source>
</evidence>